<evidence type="ECO:0000256" key="5">
    <source>
        <dbReference type="SAM" id="Phobius"/>
    </source>
</evidence>
<comment type="caution">
    <text evidence="6">The sequence shown here is derived from an EMBL/GenBank/DDBJ whole genome shotgun (WGS) entry which is preliminary data.</text>
</comment>
<keyword evidence="4 5" id="KW-0472">Membrane</keyword>
<evidence type="ECO:0000256" key="3">
    <source>
        <dbReference type="ARBA" id="ARBA00022989"/>
    </source>
</evidence>
<keyword evidence="7" id="KW-1185">Reference proteome</keyword>
<evidence type="ECO:0000256" key="4">
    <source>
        <dbReference type="ARBA" id="ARBA00023136"/>
    </source>
</evidence>
<keyword evidence="3 5" id="KW-1133">Transmembrane helix</keyword>
<sequence>MIAVLLAAALNTRVRFRSGWRVGVLMPYAASLVAIGMIFTTLFGTHFGNRGGHHAGCRERATGLWRNRSEMTVSPGMS</sequence>
<dbReference type="Proteomes" id="UP001165136">
    <property type="component" value="Unassembled WGS sequence"/>
</dbReference>
<dbReference type="GO" id="GO:0016020">
    <property type="term" value="C:membrane"/>
    <property type="evidence" value="ECO:0007669"/>
    <property type="project" value="UniProtKB-SubCell"/>
</dbReference>
<feature type="transmembrane region" description="Helical" evidence="5">
    <location>
        <begin position="25"/>
        <end position="44"/>
    </location>
</feature>
<protein>
    <submittedName>
        <fullName evidence="6">Uncharacterized protein</fullName>
    </submittedName>
</protein>
<dbReference type="EMBL" id="BSTI01000007">
    <property type="protein sequence ID" value="GLY67163.1"/>
    <property type="molecule type" value="Genomic_DNA"/>
</dbReference>
<dbReference type="InterPro" id="IPR035906">
    <property type="entry name" value="MetI-like_sf"/>
</dbReference>
<evidence type="ECO:0000256" key="2">
    <source>
        <dbReference type="ARBA" id="ARBA00022692"/>
    </source>
</evidence>
<keyword evidence="2 5" id="KW-0812">Transmembrane</keyword>
<evidence type="ECO:0000313" key="7">
    <source>
        <dbReference type="Proteomes" id="UP001165136"/>
    </source>
</evidence>
<proteinExistence type="predicted"/>
<dbReference type="SUPFAM" id="SSF161098">
    <property type="entry name" value="MetI-like"/>
    <property type="match status" value="1"/>
</dbReference>
<comment type="subcellular location">
    <subcellularLocation>
        <location evidence="1">Membrane</location>
        <topology evidence="1">Multi-pass membrane protein</topology>
    </subcellularLocation>
</comment>
<organism evidence="6 7">
    <name type="scientific">Amycolatopsis taiwanensis</name>
    <dbReference type="NCBI Taxonomy" id="342230"/>
    <lineage>
        <taxon>Bacteria</taxon>
        <taxon>Bacillati</taxon>
        <taxon>Actinomycetota</taxon>
        <taxon>Actinomycetes</taxon>
        <taxon>Pseudonocardiales</taxon>
        <taxon>Pseudonocardiaceae</taxon>
        <taxon>Amycolatopsis</taxon>
    </lineage>
</organism>
<dbReference type="Gene3D" id="1.10.3720.10">
    <property type="entry name" value="MetI-like"/>
    <property type="match status" value="1"/>
</dbReference>
<accession>A0A9W6VDC6</accession>
<evidence type="ECO:0000256" key="1">
    <source>
        <dbReference type="ARBA" id="ARBA00004141"/>
    </source>
</evidence>
<gene>
    <name evidence="6" type="ORF">Atai01_37820</name>
</gene>
<name>A0A9W6VDC6_9PSEU</name>
<evidence type="ECO:0000313" key="6">
    <source>
        <dbReference type="EMBL" id="GLY67163.1"/>
    </source>
</evidence>
<dbReference type="AlphaFoldDB" id="A0A9W6VDC6"/>
<reference evidence="6" key="1">
    <citation type="submission" date="2023-03" db="EMBL/GenBank/DDBJ databases">
        <title>Amycolatopsis taiwanensis NBRC 103393.</title>
        <authorList>
            <person name="Ichikawa N."/>
            <person name="Sato H."/>
            <person name="Tonouchi N."/>
        </authorList>
    </citation>
    <scope>NUCLEOTIDE SEQUENCE</scope>
    <source>
        <strain evidence="6">NBRC 103393</strain>
    </source>
</reference>